<accession>A0ABQ0GPC2</accession>
<name>A0ABQ0GPC2_9PEZI</name>
<sequence>MSSARVSRTSTLSTQEWRERDIAFLKPSTLFCQADYDALVKPTAGRGKRGYVPEGATGHPVIILRRAGDHVLITPVSAYSSGDQNNNLAPWNQKFHKHKCRSDFRSFHGTELASNGYPALFLEAGSMPKPKTSWVYIQSAWVVPLSVITRFTKSRQLLRLRQDSLDSLCRHMAERCWSWADCQQRLKLLTAPAATVRPRTLEPTTPPTVVKETVKETVPGPPTAAKSWAAIAAVGATFGTGALPGNSRVGTGAS</sequence>
<proteinExistence type="predicted"/>
<protein>
    <submittedName>
        <fullName evidence="1">Uncharacterized protein</fullName>
    </submittedName>
</protein>
<keyword evidence="2" id="KW-1185">Reference proteome</keyword>
<dbReference type="EMBL" id="BAAFSV010000005">
    <property type="protein sequence ID" value="GAB1319578.1"/>
    <property type="molecule type" value="Genomic_DNA"/>
</dbReference>
<comment type="caution">
    <text evidence="1">The sequence shown here is derived from an EMBL/GenBank/DDBJ whole genome shotgun (WGS) entry which is preliminary data.</text>
</comment>
<reference evidence="1 2" key="1">
    <citation type="submission" date="2024-09" db="EMBL/GenBank/DDBJ databases">
        <title>Itraconazole resistance in Madurella fahalii resulting from another homologue of gene encoding cytochrome P450 14-alpha sterol demethylase (CYP51).</title>
        <authorList>
            <person name="Yoshioka I."/>
            <person name="Fahal A.H."/>
            <person name="Kaneko S."/>
            <person name="Yaguchi T."/>
        </authorList>
    </citation>
    <scope>NUCLEOTIDE SEQUENCE [LARGE SCALE GENOMIC DNA]</scope>
    <source>
        <strain evidence="1 2">IFM 68171</strain>
    </source>
</reference>
<dbReference type="RefSeq" id="XP_070921308.1">
    <property type="nucleotide sequence ID" value="XM_071065207.1"/>
</dbReference>
<dbReference type="Proteomes" id="UP001628179">
    <property type="component" value="Unassembled WGS sequence"/>
</dbReference>
<dbReference type="GeneID" id="98180530"/>
<evidence type="ECO:0000313" key="1">
    <source>
        <dbReference type="EMBL" id="GAB1319578.1"/>
    </source>
</evidence>
<evidence type="ECO:0000313" key="2">
    <source>
        <dbReference type="Proteomes" id="UP001628179"/>
    </source>
</evidence>
<gene>
    <name evidence="1" type="ORF">MFIFM68171_09788</name>
</gene>
<organism evidence="1 2">
    <name type="scientific">Madurella fahalii</name>
    <dbReference type="NCBI Taxonomy" id="1157608"/>
    <lineage>
        <taxon>Eukaryota</taxon>
        <taxon>Fungi</taxon>
        <taxon>Dikarya</taxon>
        <taxon>Ascomycota</taxon>
        <taxon>Pezizomycotina</taxon>
        <taxon>Sordariomycetes</taxon>
        <taxon>Sordariomycetidae</taxon>
        <taxon>Sordariales</taxon>
        <taxon>Sordariales incertae sedis</taxon>
        <taxon>Madurella</taxon>
    </lineage>
</organism>